<dbReference type="PANTHER" id="PTHR35603">
    <property type="match status" value="1"/>
</dbReference>
<dbReference type="RefSeq" id="WP_377709384.1">
    <property type="nucleotide sequence ID" value="NZ_JBHSMP010000006.1"/>
</dbReference>
<evidence type="ECO:0000256" key="2">
    <source>
        <dbReference type="ARBA" id="ARBA00023136"/>
    </source>
</evidence>
<evidence type="ECO:0000259" key="4">
    <source>
        <dbReference type="Pfam" id="PF05433"/>
    </source>
</evidence>
<protein>
    <submittedName>
        <fullName evidence="5">Glycine zipper 2TM domain-containing protein</fullName>
    </submittedName>
</protein>
<dbReference type="Proteomes" id="UP001596103">
    <property type="component" value="Unassembled WGS sequence"/>
</dbReference>
<comment type="subcellular location">
    <subcellularLocation>
        <location evidence="1">Membrane</location>
    </subcellularLocation>
</comment>
<dbReference type="InterPro" id="IPR008816">
    <property type="entry name" value="Gly_zipper_2TM_dom"/>
</dbReference>
<dbReference type="PANTHER" id="PTHR35603:SF2">
    <property type="entry name" value="OUTER MEMBRANE LIPOPROTEIN"/>
    <property type="match status" value="1"/>
</dbReference>
<feature type="transmembrane region" description="Helical" evidence="3">
    <location>
        <begin position="20"/>
        <end position="43"/>
    </location>
</feature>
<evidence type="ECO:0000313" key="5">
    <source>
        <dbReference type="EMBL" id="MFC5427812.1"/>
    </source>
</evidence>
<sequence length="228" mass="23257">MNTNPNLGPNVSPRARIHPLVAGAAVAVILASATGIAAMTGVLPTTHASTAPTTAQVDTAVPRVVGPDVHQPSVTQELARQERVRHFHVAQTASAPRHANASTYRGTTESTALRQAAVDPNSGSIVSISPIQTPEPTTGIGAVGGAVAGGLLGNQIGQGRGRTLATIAGAIGGGLAGNGIEHEVRRSTTYQVQVRMADGSYRSFTYSTPPQLVVGERVHVDGDTLNAS</sequence>
<evidence type="ECO:0000313" key="6">
    <source>
        <dbReference type="Proteomes" id="UP001596103"/>
    </source>
</evidence>
<gene>
    <name evidence="5" type="ORF">ACFPTO_03165</name>
</gene>
<reference evidence="6" key="1">
    <citation type="journal article" date="2019" name="Int. J. Syst. Evol. Microbiol.">
        <title>The Global Catalogue of Microorganisms (GCM) 10K type strain sequencing project: providing services to taxonomists for standard genome sequencing and annotation.</title>
        <authorList>
            <consortium name="The Broad Institute Genomics Platform"/>
            <consortium name="The Broad Institute Genome Sequencing Center for Infectious Disease"/>
            <person name="Wu L."/>
            <person name="Ma J."/>
        </authorList>
    </citation>
    <scope>NUCLEOTIDE SEQUENCE [LARGE SCALE GENOMIC DNA]</scope>
    <source>
        <strain evidence="6">CCUG 56042</strain>
    </source>
</reference>
<keyword evidence="6" id="KW-1185">Reference proteome</keyword>
<accession>A0ABW0J471</accession>
<feature type="domain" description="Glycine zipper 2TM" evidence="4">
    <location>
        <begin position="140"/>
        <end position="181"/>
    </location>
</feature>
<dbReference type="InterPro" id="IPR051407">
    <property type="entry name" value="Bact_OM_lipoprot/Surf_antigen"/>
</dbReference>
<evidence type="ECO:0000256" key="1">
    <source>
        <dbReference type="ARBA" id="ARBA00004370"/>
    </source>
</evidence>
<keyword evidence="2 3" id="KW-0472">Membrane</keyword>
<organism evidence="5 6">
    <name type="scientific">Paraburkholderia denitrificans</name>
    <dbReference type="NCBI Taxonomy" id="694025"/>
    <lineage>
        <taxon>Bacteria</taxon>
        <taxon>Pseudomonadati</taxon>
        <taxon>Pseudomonadota</taxon>
        <taxon>Betaproteobacteria</taxon>
        <taxon>Burkholderiales</taxon>
        <taxon>Burkholderiaceae</taxon>
        <taxon>Paraburkholderia</taxon>
    </lineage>
</organism>
<dbReference type="Pfam" id="PF05433">
    <property type="entry name" value="Rick_17kDa_Anti"/>
    <property type="match status" value="1"/>
</dbReference>
<keyword evidence="3" id="KW-0812">Transmembrane</keyword>
<evidence type="ECO:0000256" key="3">
    <source>
        <dbReference type="SAM" id="Phobius"/>
    </source>
</evidence>
<keyword evidence="3" id="KW-1133">Transmembrane helix</keyword>
<name>A0ABW0J471_9BURK</name>
<proteinExistence type="predicted"/>
<comment type="caution">
    <text evidence="5">The sequence shown here is derived from an EMBL/GenBank/DDBJ whole genome shotgun (WGS) entry which is preliminary data.</text>
</comment>
<dbReference type="EMBL" id="JBHSMP010000006">
    <property type="protein sequence ID" value="MFC5427812.1"/>
    <property type="molecule type" value="Genomic_DNA"/>
</dbReference>